<evidence type="ECO:0000256" key="2">
    <source>
        <dbReference type="ARBA" id="ARBA00005254"/>
    </source>
</evidence>
<dbReference type="InterPro" id="IPR029045">
    <property type="entry name" value="ClpP/crotonase-like_dom_sf"/>
</dbReference>
<comment type="similarity">
    <text evidence="2 6">Belongs to the enoyl-CoA hydratase/isomerase family.</text>
</comment>
<evidence type="ECO:0000313" key="8">
    <source>
        <dbReference type="Proteomes" id="UP000198852"/>
    </source>
</evidence>
<protein>
    <submittedName>
        <fullName evidence="7">Enoyl-CoA hydratase/carnithine racemase</fullName>
    </submittedName>
</protein>
<keyword evidence="3" id="KW-0276">Fatty acid metabolism</keyword>
<evidence type="ECO:0000256" key="1">
    <source>
        <dbReference type="ARBA" id="ARBA00005005"/>
    </source>
</evidence>
<dbReference type="PROSITE" id="PS00166">
    <property type="entry name" value="ENOYL_COA_HYDRATASE"/>
    <property type="match status" value="1"/>
</dbReference>
<evidence type="ECO:0000256" key="5">
    <source>
        <dbReference type="ARBA" id="ARBA00023235"/>
    </source>
</evidence>
<dbReference type="Gene3D" id="3.90.226.10">
    <property type="entry name" value="2-enoyl-CoA Hydratase, Chain A, domain 1"/>
    <property type="match status" value="1"/>
</dbReference>
<dbReference type="Pfam" id="PF00378">
    <property type="entry name" value="ECH_1"/>
    <property type="match status" value="1"/>
</dbReference>
<dbReference type="InterPro" id="IPR014748">
    <property type="entry name" value="Enoyl-CoA_hydra_C"/>
</dbReference>
<sequence>MSTAERISCTVTDGVADVRLNRPDKLNALDLAMFEELVATGERLRGDSGVRAVVLSGEGRGFCAGLDFSVFGEMAGGTRPPRLETDGPAKALAQQAVHIWTLMPQPVIAAVHGVAFGGGLQIALGADIRLVAPDARLSVLEIKWGINPDMTGTQVLPELVGRDVAKELTFTGRVVEGEEAVALRLATRVETDPHAAALALAREIAGKSPEAIRESKRLLDLAGRVSLEEGFEAEQVAIHSLIGTPNQLEAISANLEKRSPEFADPA</sequence>
<keyword evidence="8" id="KW-1185">Reference proteome</keyword>
<name>A0A1I6UVU5_9PSEU</name>
<dbReference type="CDD" id="cd06558">
    <property type="entry name" value="crotonase-like"/>
    <property type="match status" value="1"/>
</dbReference>
<dbReference type="AlphaFoldDB" id="A0A1I6UVU5"/>
<organism evidence="7 8">
    <name type="scientific">Saccharopolyspora flava</name>
    <dbReference type="NCBI Taxonomy" id="95161"/>
    <lineage>
        <taxon>Bacteria</taxon>
        <taxon>Bacillati</taxon>
        <taxon>Actinomycetota</taxon>
        <taxon>Actinomycetes</taxon>
        <taxon>Pseudonocardiales</taxon>
        <taxon>Pseudonocardiaceae</taxon>
        <taxon>Saccharopolyspora</taxon>
    </lineage>
</organism>
<evidence type="ECO:0000313" key="7">
    <source>
        <dbReference type="EMBL" id="SFT05531.1"/>
    </source>
</evidence>
<evidence type="ECO:0000256" key="3">
    <source>
        <dbReference type="ARBA" id="ARBA00022832"/>
    </source>
</evidence>
<dbReference type="InterPro" id="IPR018376">
    <property type="entry name" value="Enoyl-CoA_hyd/isom_CS"/>
</dbReference>
<dbReference type="InterPro" id="IPR045002">
    <property type="entry name" value="Ech1-like"/>
</dbReference>
<comment type="pathway">
    <text evidence="1">Lipid metabolism; fatty acid beta-oxidation.</text>
</comment>
<dbReference type="RefSeq" id="WP_245776147.1">
    <property type="nucleotide sequence ID" value="NZ_FOZX01000013.1"/>
</dbReference>
<dbReference type="InterPro" id="IPR001753">
    <property type="entry name" value="Enoyl-CoA_hydra/iso"/>
</dbReference>
<dbReference type="NCBIfam" id="NF005699">
    <property type="entry name" value="PRK07509.1"/>
    <property type="match status" value="1"/>
</dbReference>
<keyword evidence="4" id="KW-0443">Lipid metabolism</keyword>
<dbReference type="PANTHER" id="PTHR43149">
    <property type="entry name" value="ENOYL-COA HYDRATASE"/>
    <property type="match status" value="1"/>
</dbReference>
<dbReference type="GO" id="GO:0006635">
    <property type="term" value="P:fatty acid beta-oxidation"/>
    <property type="evidence" value="ECO:0007669"/>
    <property type="project" value="UniProtKB-UniPathway"/>
</dbReference>
<evidence type="ECO:0000256" key="4">
    <source>
        <dbReference type="ARBA" id="ARBA00023098"/>
    </source>
</evidence>
<dbReference type="EMBL" id="FOZX01000013">
    <property type="protein sequence ID" value="SFT05531.1"/>
    <property type="molecule type" value="Genomic_DNA"/>
</dbReference>
<dbReference type="SUPFAM" id="SSF52096">
    <property type="entry name" value="ClpP/crotonase"/>
    <property type="match status" value="1"/>
</dbReference>
<dbReference type="GO" id="GO:0016853">
    <property type="term" value="F:isomerase activity"/>
    <property type="evidence" value="ECO:0007669"/>
    <property type="project" value="UniProtKB-KW"/>
</dbReference>
<gene>
    <name evidence="7" type="ORF">SAMN05660874_05331</name>
</gene>
<accession>A0A1I6UVU5</accession>
<dbReference type="STRING" id="95161.SAMN05660874_05331"/>
<evidence type="ECO:0000256" key="6">
    <source>
        <dbReference type="RuleBase" id="RU003707"/>
    </source>
</evidence>
<dbReference type="Proteomes" id="UP000198852">
    <property type="component" value="Unassembled WGS sequence"/>
</dbReference>
<proteinExistence type="inferred from homology"/>
<dbReference type="UniPathway" id="UPA00659"/>
<dbReference type="Gene3D" id="1.10.12.10">
    <property type="entry name" value="Lyase 2-enoyl-coa Hydratase, Chain A, domain 2"/>
    <property type="match status" value="1"/>
</dbReference>
<reference evidence="8" key="1">
    <citation type="submission" date="2016-10" db="EMBL/GenBank/DDBJ databases">
        <authorList>
            <person name="Varghese N."/>
            <person name="Submissions S."/>
        </authorList>
    </citation>
    <scope>NUCLEOTIDE SEQUENCE [LARGE SCALE GENOMIC DNA]</scope>
    <source>
        <strain evidence="8">DSM 44771</strain>
    </source>
</reference>
<keyword evidence="5" id="KW-0413">Isomerase</keyword>
<dbReference type="PANTHER" id="PTHR43149:SF1">
    <property type="entry name" value="DELTA(3,5)-DELTA(2,4)-DIENOYL-COA ISOMERASE, MITOCHONDRIAL"/>
    <property type="match status" value="1"/>
</dbReference>